<dbReference type="AlphaFoldDB" id="A0A8X6W731"/>
<feature type="region of interest" description="Disordered" evidence="1">
    <location>
        <begin position="174"/>
        <end position="193"/>
    </location>
</feature>
<organism evidence="2 3">
    <name type="scientific">Trichonephila clavipes</name>
    <name type="common">Golden silk orbweaver</name>
    <name type="synonym">Nephila clavipes</name>
    <dbReference type="NCBI Taxonomy" id="2585209"/>
    <lineage>
        <taxon>Eukaryota</taxon>
        <taxon>Metazoa</taxon>
        <taxon>Ecdysozoa</taxon>
        <taxon>Arthropoda</taxon>
        <taxon>Chelicerata</taxon>
        <taxon>Arachnida</taxon>
        <taxon>Araneae</taxon>
        <taxon>Araneomorphae</taxon>
        <taxon>Entelegynae</taxon>
        <taxon>Araneoidea</taxon>
        <taxon>Nephilidae</taxon>
        <taxon>Trichonephila</taxon>
    </lineage>
</organism>
<proteinExistence type="predicted"/>
<dbReference type="Proteomes" id="UP000887159">
    <property type="component" value="Unassembled WGS sequence"/>
</dbReference>
<comment type="caution">
    <text evidence="2">The sequence shown here is derived from an EMBL/GenBank/DDBJ whole genome shotgun (WGS) entry which is preliminary data.</text>
</comment>
<sequence>MSPYTNVGSPMTVESRQYEGSNCVICVRQLENCVIRVTVWLLLRWIDGATTAARERVRFISRPGSPMKEGRKIRSEYLPFRTRVLNRPRQDDRQRVIDVVHSINSLTSFYDLRNEVGGYTYSRMRIYKGTLHKLWNAGLRPVSECSLTSHCKATRELLETDLMVLNHGQVMRTTPDTPFANYHSTPTFKPRQT</sequence>
<evidence type="ECO:0000313" key="2">
    <source>
        <dbReference type="EMBL" id="GFY29473.1"/>
    </source>
</evidence>
<evidence type="ECO:0000313" key="3">
    <source>
        <dbReference type="Proteomes" id="UP000887159"/>
    </source>
</evidence>
<name>A0A8X6W731_TRICX</name>
<reference evidence="2" key="1">
    <citation type="submission" date="2020-08" db="EMBL/GenBank/DDBJ databases">
        <title>Multicomponent nature underlies the extraordinary mechanical properties of spider dragline silk.</title>
        <authorList>
            <person name="Kono N."/>
            <person name="Nakamura H."/>
            <person name="Mori M."/>
            <person name="Yoshida Y."/>
            <person name="Ohtoshi R."/>
            <person name="Malay A.D."/>
            <person name="Moran D.A.P."/>
            <person name="Tomita M."/>
            <person name="Numata K."/>
            <person name="Arakawa K."/>
        </authorList>
    </citation>
    <scope>NUCLEOTIDE SEQUENCE</scope>
</reference>
<protein>
    <submittedName>
        <fullName evidence="2">Uncharacterized protein</fullName>
    </submittedName>
</protein>
<keyword evidence="3" id="KW-1185">Reference proteome</keyword>
<evidence type="ECO:0000256" key="1">
    <source>
        <dbReference type="SAM" id="MobiDB-lite"/>
    </source>
</evidence>
<dbReference type="EMBL" id="BMAU01021388">
    <property type="protein sequence ID" value="GFY29473.1"/>
    <property type="molecule type" value="Genomic_DNA"/>
</dbReference>
<accession>A0A8X6W731</accession>
<gene>
    <name evidence="2" type="ORF">TNCV_2626441</name>
</gene>